<feature type="transmembrane region" description="Helical" evidence="1">
    <location>
        <begin position="163"/>
        <end position="184"/>
    </location>
</feature>
<keyword evidence="1" id="KW-0472">Membrane</keyword>
<feature type="transmembrane region" description="Helical" evidence="1">
    <location>
        <begin position="287"/>
        <end position="305"/>
    </location>
</feature>
<reference evidence="2" key="1">
    <citation type="submission" date="2018-06" db="EMBL/GenBank/DDBJ databases">
        <authorList>
            <person name="Zhirakovskaya E."/>
        </authorList>
    </citation>
    <scope>NUCLEOTIDE SEQUENCE</scope>
</reference>
<keyword evidence="2" id="KW-0560">Oxidoreductase</keyword>
<organism evidence="2">
    <name type="scientific">hydrothermal vent metagenome</name>
    <dbReference type="NCBI Taxonomy" id="652676"/>
    <lineage>
        <taxon>unclassified sequences</taxon>
        <taxon>metagenomes</taxon>
        <taxon>ecological metagenomes</taxon>
    </lineage>
</organism>
<keyword evidence="1" id="KW-0812">Transmembrane</keyword>
<dbReference type="EC" id="1.8.5.3" evidence="2"/>
<feature type="transmembrane region" description="Helical" evidence="1">
    <location>
        <begin position="128"/>
        <end position="151"/>
    </location>
</feature>
<dbReference type="Pfam" id="PF04976">
    <property type="entry name" value="DmsC"/>
    <property type="match status" value="1"/>
</dbReference>
<dbReference type="PANTHER" id="PTHR38095:SF1">
    <property type="entry name" value="ANAEROBIC DIMETHYL SULFOXIDE REDUCTASE CHAIN YNFH"/>
    <property type="match status" value="1"/>
</dbReference>
<dbReference type="GO" id="GO:0009390">
    <property type="term" value="C:dimethyl sulfoxide reductase complex"/>
    <property type="evidence" value="ECO:0007669"/>
    <property type="project" value="TreeGrafter"/>
</dbReference>
<sequence length="325" mass="36045">MHPAFSVIFLTTLIGVGQGLFLALITGQSYSAVELLPSQDSTSFYGIGGALALIFLVAGLIASIFHLGRPERAWRSATRWRSSWLSREVIILPLVMLLVFVYAVMHLFSLDTVLFTSAKGASLNVTLIIGALGAVATFLLFLCTGMIYASIKFLQEWASSLTVINYLLLGTASGFLLATAFAAVTAPGLMSFYGIWTTIILTSAFITRMASLLRNSRIKYKSSIQTAIGIRHEKIQQKSMGMMGGAMNTRDFFHHKTTTIMNSVRWIFIVLTFLVPIILLWKGMNDASVNILISAFVVQYIGLIFERWYFFAQASHPQNLYYQTK</sequence>
<gene>
    <name evidence="2" type="ORF">MNBD_GAMMA22-1048</name>
</gene>
<evidence type="ECO:0000256" key="1">
    <source>
        <dbReference type="SAM" id="Phobius"/>
    </source>
</evidence>
<dbReference type="GO" id="GO:0005886">
    <property type="term" value="C:plasma membrane"/>
    <property type="evidence" value="ECO:0007669"/>
    <property type="project" value="TreeGrafter"/>
</dbReference>
<dbReference type="GO" id="GO:0009389">
    <property type="term" value="F:dimethyl sulfoxide reductase activity"/>
    <property type="evidence" value="ECO:0007669"/>
    <property type="project" value="TreeGrafter"/>
</dbReference>
<feature type="transmembrane region" description="Helical" evidence="1">
    <location>
        <begin position="89"/>
        <end position="108"/>
    </location>
</feature>
<accession>A0A3B1AVB3</accession>
<keyword evidence="1" id="KW-1133">Transmembrane helix</keyword>
<dbReference type="EMBL" id="UOFS01000029">
    <property type="protein sequence ID" value="VAW96716.1"/>
    <property type="molecule type" value="Genomic_DNA"/>
</dbReference>
<feature type="transmembrane region" description="Helical" evidence="1">
    <location>
        <begin position="43"/>
        <end position="68"/>
    </location>
</feature>
<evidence type="ECO:0000313" key="2">
    <source>
        <dbReference type="EMBL" id="VAW96716.1"/>
    </source>
</evidence>
<feature type="transmembrane region" description="Helical" evidence="1">
    <location>
        <begin position="190"/>
        <end position="213"/>
    </location>
</feature>
<dbReference type="InterPro" id="IPR007059">
    <property type="entry name" value="DmsC"/>
</dbReference>
<protein>
    <submittedName>
        <fullName evidence="2">Anaerobic dimethyl sulfoxide reductase chain C, anchor subunit</fullName>
        <ecNumber evidence="2">1.8.5.3</ecNumber>
    </submittedName>
</protein>
<name>A0A3B1AVB3_9ZZZZ</name>
<dbReference type="GO" id="GO:0019645">
    <property type="term" value="P:anaerobic electron transport chain"/>
    <property type="evidence" value="ECO:0007669"/>
    <property type="project" value="InterPro"/>
</dbReference>
<dbReference type="AlphaFoldDB" id="A0A3B1AVB3"/>
<dbReference type="PANTHER" id="PTHR38095">
    <property type="entry name" value="ANAEROBIC DIMETHYL SULFOXIDE REDUCTASE CHAIN YNFH"/>
    <property type="match status" value="1"/>
</dbReference>
<feature type="transmembrane region" description="Helical" evidence="1">
    <location>
        <begin position="263"/>
        <end position="281"/>
    </location>
</feature>
<proteinExistence type="predicted"/>